<proteinExistence type="predicted"/>
<gene>
    <name evidence="1" type="ORF">R3I93_010738</name>
</gene>
<sequence length="157" mass="17610">MACHRHYLTALQSSIAESTYSGASEAVVVDTHRLPAVPHFGSRCHGALRMVVESFCVRWTFGHIGRETFYRTQRIPGSGTHKTLEVFLIWVIRIVVVFGVRILSQGDKLNPILVSLDFKRLHGELPVALPATPSQTQLDVKPDFSDQAKGRIGRQYR</sequence>
<name>A0AAN9H3N3_9TELE</name>
<protein>
    <submittedName>
        <fullName evidence="1">Uncharacterized protein</fullName>
    </submittedName>
</protein>
<comment type="caution">
    <text evidence="1">The sequence shown here is derived from an EMBL/GenBank/DDBJ whole genome shotgun (WGS) entry which is preliminary data.</text>
</comment>
<dbReference type="EMBL" id="JAYKXH010000011">
    <property type="protein sequence ID" value="KAK7152606.1"/>
    <property type="molecule type" value="Genomic_DNA"/>
</dbReference>
<accession>A0AAN9H3N3</accession>
<dbReference type="Proteomes" id="UP001364617">
    <property type="component" value="Unassembled WGS sequence"/>
</dbReference>
<evidence type="ECO:0000313" key="2">
    <source>
        <dbReference type="Proteomes" id="UP001364617"/>
    </source>
</evidence>
<organism evidence="1 2">
    <name type="scientific">Phoxinus phoxinus</name>
    <name type="common">Eurasian minnow</name>
    <dbReference type="NCBI Taxonomy" id="58324"/>
    <lineage>
        <taxon>Eukaryota</taxon>
        <taxon>Metazoa</taxon>
        <taxon>Chordata</taxon>
        <taxon>Craniata</taxon>
        <taxon>Vertebrata</taxon>
        <taxon>Euteleostomi</taxon>
        <taxon>Actinopterygii</taxon>
        <taxon>Neopterygii</taxon>
        <taxon>Teleostei</taxon>
        <taxon>Ostariophysi</taxon>
        <taxon>Cypriniformes</taxon>
        <taxon>Leuciscidae</taxon>
        <taxon>Phoxininae</taxon>
        <taxon>Phoxinus</taxon>
    </lineage>
</organism>
<reference evidence="1 2" key="1">
    <citation type="submission" date="2024-02" db="EMBL/GenBank/DDBJ databases">
        <title>Chromosome-level genome assembly of the Eurasian Minnow (Phoxinus phoxinus).</title>
        <authorList>
            <person name="Oriowo T.O."/>
            <person name="Martin S."/>
            <person name="Stange M."/>
            <person name="Chrysostomakis Y."/>
            <person name="Brown T."/>
            <person name="Winkler S."/>
            <person name="Kukowka S."/>
            <person name="Myers E.W."/>
            <person name="Bohne A."/>
        </authorList>
    </citation>
    <scope>NUCLEOTIDE SEQUENCE [LARGE SCALE GENOMIC DNA]</scope>
    <source>
        <strain evidence="1">ZFMK-TIS-60720</strain>
        <tissue evidence="1">Whole Organism</tissue>
    </source>
</reference>
<evidence type="ECO:0000313" key="1">
    <source>
        <dbReference type="EMBL" id="KAK7152606.1"/>
    </source>
</evidence>
<keyword evidence="2" id="KW-1185">Reference proteome</keyword>
<dbReference type="AlphaFoldDB" id="A0AAN9H3N3"/>